<name>M2A504_9BACT</name>
<reference evidence="1" key="1">
    <citation type="submission" date="2012-11" db="EMBL/GenBank/DDBJ databases">
        <title>Permanent draft genomes of Rhodopirellula europaea strain SH398 and 6C.</title>
        <authorList>
            <person name="Richter M."/>
            <person name="Richter-Heitmann T."/>
            <person name="Frank C."/>
            <person name="Harder J."/>
            <person name="Glockner F.O."/>
        </authorList>
    </citation>
    <scope>NUCLEOTIDE SEQUENCE</scope>
    <source>
        <strain evidence="1">6C</strain>
    </source>
</reference>
<dbReference type="AlphaFoldDB" id="M2A504"/>
<gene>
    <name evidence="1" type="ORF">RE6C_04256</name>
</gene>
<organism evidence="1 2">
    <name type="scientific">Rhodopirellula europaea 6C</name>
    <dbReference type="NCBI Taxonomy" id="1263867"/>
    <lineage>
        <taxon>Bacteria</taxon>
        <taxon>Pseudomonadati</taxon>
        <taxon>Planctomycetota</taxon>
        <taxon>Planctomycetia</taxon>
        <taxon>Pirellulales</taxon>
        <taxon>Pirellulaceae</taxon>
        <taxon>Rhodopirellula</taxon>
    </lineage>
</organism>
<keyword evidence="2" id="KW-1185">Reference proteome</keyword>
<reference evidence="1" key="2">
    <citation type="journal article" date="2013" name="Mar. Genomics">
        <title>Expression of sulfatases in Rhodopirellula baltica and the diversity of sulfatases in the genus Rhodopirellula.</title>
        <authorList>
            <person name="Wegner C.E."/>
            <person name="Richter-Heitmann T."/>
            <person name="Klindworth A."/>
            <person name="Klockow C."/>
            <person name="Richter M."/>
            <person name="Achstetter T."/>
            <person name="Glockner F.O."/>
            <person name="Harder J."/>
        </authorList>
    </citation>
    <scope>NUCLEOTIDE SEQUENCE [LARGE SCALE GENOMIC DNA]</scope>
    <source>
        <strain evidence="1">6C</strain>
    </source>
</reference>
<dbReference type="PATRIC" id="fig|1263867.3.peg.4558"/>
<sequence>MLIKWPVGGCRHDPIVHDERLLEVIQCVFGEESVQSEDHRCKCLDSASPRRIESEISSVVPPTPMTEDDFIEGTLDRYYSAVPFELRLLIHDPGRRQTIPFRACWSSRQRSVQRMPGWRLSPHYLKTDHKASLIISKSVQS</sequence>
<evidence type="ECO:0000313" key="2">
    <source>
        <dbReference type="Proteomes" id="UP000011529"/>
    </source>
</evidence>
<protein>
    <submittedName>
        <fullName evidence="1">Uncharacterized protein</fullName>
    </submittedName>
</protein>
<evidence type="ECO:0000313" key="1">
    <source>
        <dbReference type="EMBL" id="EMB15006.1"/>
    </source>
</evidence>
<dbReference type="EMBL" id="ANMO01000201">
    <property type="protein sequence ID" value="EMB15006.1"/>
    <property type="molecule type" value="Genomic_DNA"/>
</dbReference>
<accession>M2A504</accession>
<comment type="caution">
    <text evidence="1">The sequence shown here is derived from an EMBL/GenBank/DDBJ whole genome shotgun (WGS) entry which is preliminary data.</text>
</comment>
<proteinExistence type="predicted"/>
<dbReference type="Proteomes" id="UP000011529">
    <property type="component" value="Unassembled WGS sequence"/>
</dbReference>